<evidence type="ECO:0000313" key="1">
    <source>
        <dbReference type="EMBL" id="MCY6957309.1"/>
    </source>
</evidence>
<accession>A0ABT4D4U2</accession>
<dbReference type="EMBL" id="JAPQFJ010000001">
    <property type="protein sequence ID" value="MCY6957309.1"/>
    <property type="molecule type" value="Genomic_DNA"/>
</dbReference>
<protein>
    <submittedName>
        <fullName evidence="1">Aspartate/glutamate racemase family protein</fullName>
    </submittedName>
</protein>
<dbReference type="SUPFAM" id="SSF53681">
    <property type="entry name" value="Aspartate/glutamate racemase"/>
    <property type="match status" value="1"/>
</dbReference>
<sequence length="218" mass="24114">MCVNNFKVGVIAGTPIDTEMGVDFLMSKGIDAYAYPVSSCPQEQSELQILSPAELTNKIRDIIKNIKYEKIDKIMVYCNSLSAAVDMDRLSTEENIEIITPLHVYKNIASKYKSIGVLAANNKSAAGIESIVQNVNSKCNVIGIGMLPVVIDIENGVPSKEIVEKFSLKNIIEFYNSIQVDTLILGCTHLPYIYEELKKIALVPILDPAEDMYNMICS</sequence>
<dbReference type="PROSITE" id="PS00924">
    <property type="entry name" value="ASP_GLU_RACEMASE_2"/>
    <property type="match status" value="1"/>
</dbReference>
<dbReference type="InterPro" id="IPR001920">
    <property type="entry name" value="Asp/Glu_race"/>
</dbReference>
<dbReference type="Proteomes" id="UP001144612">
    <property type="component" value="Unassembled WGS sequence"/>
</dbReference>
<dbReference type="Gene3D" id="3.40.50.1860">
    <property type="match status" value="1"/>
</dbReference>
<dbReference type="InterPro" id="IPR033134">
    <property type="entry name" value="Asp/Glu_racemase_AS_2"/>
</dbReference>
<proteinExistence type="predicted"/>
<reference evidence="1" key="1">
    <citation type="submission" date="2022-12" db="EMBL/GenBank/DDBJ databases">
        <title>Clostridium sp. nov., isolated from industrial wastewater.</title>
        <authorList>
            <person name="Jiayan W."/>
        </authorList>
    </citation>
    <scope>NUCLEOTIDE SEQUENCE</scope>
    <source>
        <strain evidence="1">ZC22-4</strain>
    </source>
</reference>
<gene>
    <name evidence="1" type="ORF">OW729_01675</name>
</gene>
<keyword evidence="2" id="KW-1185">Reference proteome</keyword>
<organism evidence="1 2">
    <name type="scientific">Clostridium brassicae</name>
    <dbReference type="NCBI Taxonomy" id="2999072"/>
    <lineage>
        <taxon>Bacteria</taxon>
        <taxon>Bacillati</taxon>
        <taxon>Bacillota</taxon>
        <taxon>Clostridia</taxon>
        <taxon>Eubacteriales</taxon>
        <taxon>Clostridiaceae</taxon>
        <taxon>Clostridium</taxon>
    </lineage>
</organism>
<name>A0ABT4D4U2_9CLOT</name>
<evidence type="ECO:0000313" key="2">
    <source>
        <dbReference type="Proteomes" id="UP001144612"/>
    </source>
</evidence>
<comment type="caution">
    <text evidence="1">The sequence shown here is derived from an EMBL/GenBank/DDBJ whole genome shotgun (WGS) entry which is preliminary data.</text>
</comment>